<name>A0A8I1GHN4_9HYPH</name>
<comment type="caution">
    <text evidence="1">The sequence shown here is derived from an EMBL/GenBank/DDBJ whole genome shotgun (WGS) entry which is preliminary data.</text>
</comment>
<dbReference type="RefSeq" id="WP_037239843.1">
    <property type="nucleotide sequence ID" value="NZ_JAEMUK010000012.1"/>
</dbReference>
<evidence type="ECO:0000313" key="2">
    <source>
        <dbReference type="Proteomes" id="UP000623250"/>
    </source>
</evidence>
<reference evidence="1 2" key="1">
    <citation type="submission" date="2020-12" db="EMBL/GenBank/DDBJ databases">
        <title>Revised draft genomes of Rhodomicrobium vannielii ATCC 17100 and Rhodomicrobium udaipurense JA643.</title>
        <authorList>
            <person name="Conners E.M."/>
            <person name="Davenport E.J."/>
            <person name="Bose A."/>
        </authorList>
    </citation>
    <scope>NUCLEOTIDE SEQUENCE [LARGE SCALE GENOMIC DNA]</scope>
    <source>
        <strain evidence="1 2">JA643</strain>
    </source>
</reference>
<dbReference type="Proteomes" id="UP000623250">
    <property type="component" value="Unassembled WGS sequence"/>
</dbReference>
<dbReference type="AlphaFoldDB" id="A0A8I1GHN4"/>
<organism evidence="1 2">
    <name type="scientific">Rhodomicrobium udaipurense</name>
    <dbReference type="NCBI Taxonomy" id="1202716"/>
    <lineage>
        <taxon>Bacteria</taxon>
        <taxon>Pseudomonadati</taxon>
        <taxon>Pseudomonadota</taxon>
        <taxon>Alphaproteobacteria</taxon>
        <taxon>Hyphomicrobiales</taxon>
        <taxon>Hyphomicrobiaceae</taxon>
        <taxon>Rhodomicrobium</taxon>
    </lineage>
</organism>
<keyword evidence="2" id="KW-1185">Reference proteome</keyword>
<proteinExistence type="predicted"/>
<dbReference type="EMBL" id="JAEMUK010000012">
    <property type="protein sequence ID" value="MBJ7543247.1"/>
    <property type="molecule type" value="Genomic_DNA"/>
</dbReference>
<sequence>MARRTERPDRLKIDIEKLLDWTYRVQKVERAAAALRPRAPVAALPSALGQYVVLGTRVDQSSHACGIVGLASEHRGACDDALIVHDAVLALADMWLEWADFDQVEIWDRERLARDGQIVEQRSGAWWRLPAVTIGNVEPMPARVEQACAAAIVIINAKNGTRPEAYEDWAAQRGATATDSGVMDRWGRGRKARDTIRVDEVMHARAIYLVWHAALEMLAAQLDGALSGFEVTGPEAQAEPWIGARGSRGRVLEGVRLQKSERDKPIKLKRKK</sequence>
<evidence type="ECO:0000313" key="1">
    <source>
        <dbReference type="EMBL" id="MBJ7543247.1"/>
    </source>
</evidence>
<protein>
    <submittedName>
        <fullName evidence="1">Uncharacterized protein</fullName>
    </submittedName>
</protein>
<gene>
    <name evidence="1" type="ORF">JDN41_06730</name>
</gene>
<accession>A0A8I1GHN4</accession>